<evidence type="ECO:0000256" key="1">
    <source>
        <dbReference type="ARBA" id="ARBA00022801"/>
    </source>
</evidence>
<sequence length="1319" mass="138191">MANKETFIFDVNADIEKAMKGLNKVKQAMDDIDRLQKKGESRGNTTNESDILNSMKHAKQAAQEYKKLQSMLKDLDKSLKGSNQRMFKDNDSERMKKVTGVDMKSKQDYQKFVQAQRRELDRTYTKAMNAQQKMARFGQTHTKNFSTNYQQKGIMHVDTKNLDEAKKTVKGILSDINASSGQLDNVLQQIREAKKLDRRSESLARRASASGYMSHQQASNFTKDYQTVNGSYKNSKDANLNRLTEISTQLTDFAKQLNTIESNPNATNKDMQQRVKLQNNIRALDQEWTARTKLNKILETTTSNMQSYHESLVGTKQKADRNTVQGMISERAPAIGMAVTGAVGATIGGLYSKGGALSKEMRPSEVYIGQQTGMDGSNWRTDIRNNAMTAGKANKLGFLGTDMLAFQENYLTARGNTGRKDLQDAMSGQATFSRSTGISAQDTQQFFDTAYRSGGVTGSSTKQFQNAFLGAIKQSGMEGREKDQLKALDGILQGMTQGRSITNQDMMQTMGLQAALANSGVSALQGSKGGQALAGLDEGIRNGFGDASVRVAFGQGTEYQGVEGRWKLRQEMEKGVASPEIVNKMAGIAKAAGGGNKEREYEAFASFANERLGAKLTTQQVQGIMDEYNKGNLSQENISKIMEKNQTEGEKESKKRLSNYQKSSAATDSQSEATTAEQAVKINDMGEAVREANIALGGLPAPLYGAVLAVGAFTASMLAAAASFGLAGVIKNKSLGTYGGGGGGAGGGTVTPGGGIGGRPPSGGVGTGAGANIPPGYGTSSGGVIVPESAIPPTTPTTPAIPGGATRQYSQGGVGNWFKGLFDPSARAGGLANFGTGEAIAGGAAVAGGAAAAANANKFPNLFKGGLKGSVAFKGLNKILLPLAALTAVSSISSAESEDKGKATGSAIGGIGGGILGGAAAGAAAGSIIPGAGTLVGGAIGLTGGIIGSIFGSNIGESIGGWFDPEKGKEKSIAPEAPKSSPSSDVPAATNTSTSGATPMATSMAYSPDSQMPTNMPNTAGNPNAIKDLVDKENTNTKQRTEMKKTDNLSYERENLTLYEKALQKAESLLAQARAQNGIMGNAAGGGAAGGANGINGFTGGGSLKFLADGQKWSNSNVTQHDLGSTDAKLTAEDLDAWINSKAPKDSMMRGMGATFLKAGQETGLDPRYLVAHAAEESAWGTSKIARDKGNFFGIGAFDDSPYSSAFEFKNGGGSAAENGIMGGAKWIAEKYYGKGRTTLDAMHKAGYATNSDWASNIASIMKGAPTGSGSGTMTATINVNVKGDEKVSDKLKSSSDMKKVGKDMADMLGFYSKEMVMA</sequence>
<dbReference type="InterPro" id="IPR051056">
    <property type="entry name" value="Glycosyl_Hydrolase_73"/>
</dbReference>
<evidence type="ECO:0000256" key="2">
    <source>
        <dbReference type="SAM" id="Coils"/>
    </source>
</evidence>
<keyword evidence="2" id="KW-0175">Coiled coil</keyword>
<accession>A0AAU8EGW8</accession>
<dbReference type="EMBL" id="PP883967">
    <property type="protein sequence ID" value="XCG97485.1"/>
    <property type="molecule type" value="Genomic_DNA"/>
</dbReference>
<feature type="region of interest" description="Disordered" evidence="3">
    <location>
        <begin position="962"/>
        <end position="1026"/>
    </location>
</feature>
<evidence type="ECO:0000259" key="4">
    <source>
        <dbReference type="SMART" id="SM00047"/>
    </source>
</evidence>
<dbReference type="GO" id="GO:0004040">
    <property type="term" value="F:amidase activity"/>
    <property type="evidence" value="ECO:0007669"/>
    <property type="project" value="InterPro"/>
</dbReference>
<feature type="compositionally biased region" description="Polar residues" evidence="3">
    <location>
        <begin position="980"/>
        <end position="1022"/>
    </location>
</feature>
<name>A0AAU8EGW8_9CAUD</name>
<dbReference type="Pfam" id="PF01832">
    <property type="entry name" value="Glucosaminidase"/>
    <property type="match status" value="1"/>
</dbReference>
<proteinExistence type="predicted"/>
<protein>
    <recommendedName>
        <fullName evidence="4">Mannosyl-glycoprotein endo-beta-N-acetylglucosamidase-like domain-containing protein</fullName>
    </recommendedName>
</protein>
<feature type="region of interest" description="Disordered" evidence="3">
    <location>
        <begin position="644"/>
        <end position="676"/>
    </location>
</feature>
<reference evidence="5" key="1">
    <citation type="submission" date="2024-06" db="EMBL/GenBank/DDBJ databases">
        <authorList>
            <person name="Sahani V.S."/>
            <person name="Rajnandini D.D."/>
            <person name="Zdgiebloski S.Z."/>
            <person name="Agrawal S.A."/>
        </authorList>
    </citation>
    <scope>NUCLEOTIDE SEQUENCE</scope>
</reference>
<dbReference type="PANTHER" id="PTHR33308:SF9">
    <property type="entry name" value="PEPTIDOGLYCAN HYDROLASE FLGJ"/>
    <property type="match status" value="1"/>
</dbReference>
<organism evidence="5">
    <name type="scientific">Bacillus phage Jabberwock</name>
    <dbReference type="NCBI Taxonomy" id="3163548"/>
    <lineage>
        <taxon>Viruses</taxon>
        <taxon>Duplodnaviria</taxon>
        <taxon>Heunggongvirae</taxon>
        <taxon>Uroviricota</taxon>
        <taxon>Caudoviricetes</taxon>
    </lineage>
</organism>
<dbReference type="SMART" id="SM00047">
    <property type="entry name" value="LYZ2"/>
    <property type="match status" value="1"/>
</dbReference>
<dbReference type="InterPro" id="IPR002901">
    <property type="entry name" value="MGlyc_endo_b_GlcNAc-like_dom"/>
</dbReference>
<feature type="domain" description="Mannosyl-glycoprotein endo-beta-N-acetylglucosamidase-like" evidence="4">
    <location>
        <begin position="1140"/>
        <end position="1279"/>
    </location>
</feature>
<evidence type="ECO:0000256" key="3">
    <source>
        <dbReference type="SAM" id="MobiDB-lite"/>
    </source>
</evidence>
<dbReference type="PANTHER" id="PTHR33308">
    <property type="entry name" value="PEPTIDOGLYCAN HYDROLASE FLGJ"/>
    <property type="match status" value="1"/>
</dbReference>
<keyword evidence="1" id="KW-0378">Hydrolase</keyword>
<feature type="compositionally biased region" description="Basic and acidic residues" evidence="3">
    <location>
        <begin position="964"/>
        <end position="973"/>
    </location>
</feature>
<dbReference type="Gene3D" id="1.10.530.10">
    <property type="match status" value="1"/>
</dbReference>
<evidence type="ECO:0000313" key="5">
    <source>
        <dbReference type="EMBL" id="XCG97485.1"/>
    </source>
</evidence>
<gene>
    <name evidence="5" type="ORF">JABBERWOCK_92</name>
</gene>
<feature type="compositionally biased region" description="Polar residues" evidence="3">
    <location>
        <begin position="658"/>
        <end position="676"/>
    </location>
</feature>
<feature type="coiled-coil region" evidence="2">
    <location>
        <begin position="18"/>
        <end position="85"/>
    </location>
</feature>
<feature type="compositionally biased region" description="Basic and acidic residues" evidence="3">
    <location>
        <begin position="644"/>
        <end position="655"/>
    </location>
</feature>